<accession>A0A1H7M5N9</accession>
<feature type="domain" description="NAD-dependent epimerase/dehydratase" evidence="2">
    <location>
        <begin position="5"/>
        <end position="228"/>
    </location>
</feature>
<sequence>MEKRVLVTGATGLVGQALIDALVNRSYSVNVLSRRTQHTDLPGVRFYGWDVSAGKVDADCMDGVGAIIHLAGENIAALPWSNKRKQAILESRTQTIALLYDLIQQKNMSQVKAVISASASGYYGDRGDEWMSEDKTPATGFLGQTCLEWERAVAKGRDLGIRTVSLRSGVVLSADGGIYRKFANFINKGIGAVPGTGKQWLPWIHIDDVVAMYIFALEHHGVQGAYNMAAPEPVTFAAFLHAIAKHLGKPMWLPNVPAFMLRAILGQMSEMLLDSTRVSAEKIRNSGFQFNYPELQGAVSAIRGKL</sequence>
<dbReference type="Pfam" id="PF08338">
    <property type="entry name" value="DUF1731"/>
    <property type="match status" value="1"/>
</dbReference>
<dbReference type="InterPro" id="IPR010099">
    <property type="entry name" value="SDR39U1"/>
</dbReference>
<evidence type="ECO:0000313" key="4">
    <source>
        <dbReference type="EMBL" id="SEL06533.1"/>
    </source>
</evidence>
<dbReference type="OrthoDB" id="9801773at2"/>
<keyword evidence="5" id="KW-1185">Reference proteome</keyword>
<evidence type="ECO:0000259" key="3">
    <source>
        <dbReference type="Pfam" id="PF08338"/>
    </source>
</evidence>
<dbReference type="RefSeq" id="WP_090604903.1">
    <property type="nucleotide sequence ID" value="NZ_FNZR01000003.1"/>
</dbReference>
<evidence type="ECO:0000259" key="2">
    <source>
        <dbReference type="Pfam" id="PF01370"/>
    </source>
</evidence>
<feature type="domain" description="DUF1731" evidence="3">
    <location>
        <begin position="256"/>
        <end position="302"/>
    </location>
</feature>
<dbReference type="AlphaFoldDB" id="A0A1H7M5N9"/>
<dbReference type="EMBL" id="FNZR01000003">
    <property type="protein sequence ID" value="SEL06533.1"/>
    <property type="molecule type" value="Genomic_DNA"/>
</dbReference>
<gene>
    <name evidence="4" type="ORF">SAMN05421740_103376</name>
</gene>
<evidence type="ECO:0000256" key="1">
    <source>
        <dbReference type="ARBA" id="ARBA00009353"/>
    </source>
</evidence>
<reference evidence="5" key="1">
    <citation type="submission" date="2016-10" db="EMBL/GenBank/DDBJ databases">
        <authorList>
            <person name="Varghese N."/>
            <person name="Submissions S."/>
        </authorList>
    </citation>
    <scope>NUCLEOTIDE SEQUENCE [LARGE SCALE GENOMIC DNA]</scope>
    <source>
        <strain evidence="5">Jip14</strain>
    </source>
</reference>
<evidence type="ECO:0000313" key="5">
    <source>
        <dbReference type="Proteomes" id="UP000198916"/>
    </source>
</evidence>
<comment type="similarity">
    <text evidence="1">Belongs to the NAD(P)-dependent epimerase/dehydratase family. SDR39U1 subfamily.</text>
</comment>
<dbReference type="Gene3D" id="3.40.50.720">
    <property type="entry name" value="NAD(P)-binding Rossmann-like Domain"/>
    <property type="match status" value="1"/>
</dbReference>
<dbReference type="PANTHER" id="PTHR11092">
    <property type="entry name" value="SUGAR NUCLEOTIDE EPIMERASE RELATED"/>
    <property type="match status" value="1"/>
</dbReference>
<dbReference type="InterPro" id="IPR036291">
    <property type="entry name" value="NAD(P)-bd_dom_sf"/>
</dbReference>
<organism evidence="4 5">
    <name type="scientific">Parapedobacter koreensis</name>
    <dbReference type="NCBI Taxonomy" id="332977"/>
    <lineage>
        <taxon>Bacteria</taxon>
        <taxon>Pseudomonadati</taxon>
        <taxon>Bacteroidota</taxon>
        <taxon>Sphingobacteriia</taxon>
        <taxon>Sphingobacteriales</taxon>
        <taxon>Sphingobacteriaceae</taxon>
        <taxon>Parapedobacter</taxon>
    </lineage>
</organism>
<dbReference type="SUPFAM" id="SSF51735">
    <property type="entry name" value="NAD(P)-binding Rossmann-fold domains"/>
    <property type="match status" value="1"/>
</dbReference>
<protein>
    <recommendedName>
        <fullName evidence="6">TIGR01777 family protein</fullName>
    </recommendedName>
</protein>
<dbReference type="NCBIfam" id="TIGR01777">
    <property type="entry name" value="yfcH"/>
    <property type="match status" value="1"/>
</dbReference>
<dbReference type="PANTHER" id="PTHR11092:SF0">
    <property type="entry name" value="EPIMERASE FAMILY PROTEIN SDR39U1"/>
    <property type="match status" value="1"/>
</dbReference>
<dbReference type="InterPro" id="IPR001509">
    <property type="entry name" value="Epimerase_deHydtase"/>
</dbReference>
<name>A0A1H7M5N9_9SPHI</name>
<evidence type="ECO:0008006" key="6">
    <source>
        <dbReference type="Google" id="ProtNLM"/>
    </source>
</evidence>
<dbReference type="InterPro" id="IPR013549">
    <property type="entry name" value="DUF1731"/>
</dbReference>
<dbReference type="Proteomes" id="UP000198916">
    <property type="component" value="Unassembled WGS sequence"/>
</dbReference>
<proteinExistence type="inferred from homology"/>
<dbReference type="Pfam" id="PF01370">
    <property type="entry name" value="Epimerase"/>
    <property type="match status" value="1"/>
</dbReference>
<dbReference type="STRING" id="332977.SAMN05421740_103376"/>